<evidence type="ECO:0000256" key="5">
    <source>
        <dbReference type="ARBA" id="ARBA00023015"/>
    </source>
</evidence>
<keyword evidence="11" id="KW-0969">Cilium</keyword>
<protein>
    <recommendedName>
        <fullName evidence="2">Negative regulator of flagellin synthesis</fullName>
    </recommendedName>
    <alternativeName>
        <fullName evidence="8">Anti-sigma-28 factor</fullName>
    </alternativeName>
</protein>
<evidence type="ECO:0000256" key="3">
    <source>
        <dbReference type="ARBA" id="ARBA00022491"/>
    </source>
</evidence>
<evidence type="ECO:0000256" key="7">
    <source>
        <dbReference type="ARBA" id="ARBA00024739"/>
    </source>
</evidence>
<dbReference type="Pfam" id="PF04316">
    <property type="entry name" value="FlgM"/>
    <property type="match status" value="1"/>
</dbReference>
<evidence type="ECO:0000313" key="12">
    <source>
        <dbReference type="Proteomes" id="UP000094849"/>
    </source>
</evidence>
<dbReference type="GO" id="GO:0044781">
    <property type="term" value="P:bacterial-type flagellum organization"/>
    <property type="evidence" value="ECO:0007669"/>
    <property type="project" value="UniProtKB-KW"/>
</dbReference>
<accession>A0A1E2UQ05</accession>
<dbReference type="Proteomes" id="UP000094849">
    <property type="component" value="Unassembled WGS sequence"/>
</dbReference>
<dbReference type="OrthoDB" id="7063735at2"/>
<comment type="caution">
    <text evidence="11">The sequence shown here is derived from an EMBL/GenBank/DDBJ whole genome shotgun (WGS) entry which is preliminary data.</text>
</comment>
<dbReference type="STRING" id="1818881.A3196_08750"/>
<evidence type="ECO:0000256" key="1">
    <source>
        <dbReference type="ARBA" id="ARBA00005322"/>
    </source>
</evidence>
<comment type="function">
    <text evidence="7">Responsible for the coupling of flagellin expression to flagellar assembly by preventing expression of the flagellin genes when a component of the middle class of proteins is defective. It negatively regulates flagellar genes by inhibiting the activity of FliA by directly binding to FliA.</text>
</comment>
<evidence type="ECO:0000256" key="8">
    <source>
        <dbReference type="ARBA" id="ARBA00030117"/>
    </source>
</evidence>
<keyword evidence="3" id="KW-0678">Repressor</keyword>
<feature type="compositionally biased region" description="Polar residues" evidence="9">
    <location>
        <begin position="1"/>
        <end position="13"/>
    </location>
</feature>
<keyword evidence="11" id="KW-0966">Cell projection</keyword>
<dbReference type="EMBL" id="LVJZ01000003">
    <property type="protein sequence ID" value="ODB96838.1"/>
    <property type="molecule type" value="Genomic_DNA"/>
</dbReference>
<evidence type="ECO:0000256" key="6">
    <source>
        <dbReference type="ARBA" id="ARBA00023163"/>
    </source>
</evidence>
<reference evidence="11 12" key="1">
    <citation type="submission" date="2016-03" db="EMBL/GenBank/DDBJ databases">
        <title>Chemosynthetic sulphur-oxidizing symbionts of marine invertebrate animals are capable of nitrogen fixation.</title>
        <authorList>
            <person name="Petersen J.M."/>
            <person name="Kemper A."/>
            <person name="Gruber-Vodicka H."/>
            <person name="Cardini U."/>
            <person name="Geest Mvander."/>
            <person name="Kleiner M."/>
            <person name="Bulgheresi S."/>
            <person name="Fussmann M."/>
            <person name="Herbold C."/>
            <person name="Seah B.K.B."/>
            <person name="Antony C.Paul."/>
            <person name="Liu D."/>
            <person name="Belitz A."/>
            <person name="Weber M."/>
        </authorList>
    </citation>
    <scope>NUCLEOTIDE SEQUENCE [LARGE SCALE GENOMIC DNA]</scope>
    <source>
        <strain evidence="11">G_D</strain>
    </source>
</reference>
<evidence type="ECO:0000313" key="11">
    <source>
        <dbReference type="EMBL" id="ODB96838.1"/>
    </source>
</evidence>
<gene>
    <name evidence="11" type="ORF">A3196_08750</name>
</gene>
<dbReference type="InterPro" id="IPR035890">
    <property type="entry name" value="Anti-sigma-28_factor_FlgM_sf"/>
</dbReference>
<sequence length="104" mass="10516">MPIQINSLSSRSLKGTGKSGKAKGSGKAQGGKGATATSTTGGGDSLNITGDAGKLQELEGRIANMPIVDAQKVEAVQQALANGSFTIDPQTCADKMLAMELSLH</sequence>
<keyword evidence="5" id="KW-0805">Transcription regulation</keyword>
<feature type="domain" description="Anti-sigma-28 factor FlgM C-terminal" evidence="10">
    <location>
        <begin position="44"/>
        <end position="97"/>
    </location>
</feature>
<evidence type="ECO:0000256" key="2">
    <source>
        <dbReference type="ARBA" id="ARBA00017823"/>
    </source>
</evidence>
<proteinExistence type="inferred from homology"/>
<name>A0A1E2UQ05_9GAMM</name>
<keyword evidence="4" id="KW-1005">Bacterial flagellum biogenesis</keyword>
<dbReference type="RefSeq" id="WP_069004573.1">
    <property type="nucleotide sequence ID" value="NZ_LVJW01000003.1"/>
</dbReference>
<keyword evidence="11" id="KW-0282">Flagellum</keyword>
<evidence type="ECO:0000259" key="10">
    <source>
        <dbReference type="Pfam" id="PF04316"/>
    </source>
</evidence>
<dbReference type="NCBIfam" id="TIGR03824">
    <property type="entry name" value="FlgM_jcvi"/>
    <property type="match status" value="1"/>
</dbReference>
<keyword evidence="6" id="KW-0804">Transcription</keyword>
<dbReference type="InterPro" id="IPR007412">
    <property type="entry name" value="FlgM"/>
</dbReference>
<dbReference type="GO" id="GO:0045892">
    <property type="term" value="P:negative regulation of DNA-templated transcription"/>
    <property type="evidence" value="ECO:0007669"/>
    <property type="project" value="InterPro"/>
</dbReference>
<comment type="similarity">
    <text evidence="1">Belongs to the FlgM family.</text>
</comment>
<dbReference type="InterPro" id="IPR031316">
    <property type="entry name" value="FlgM_C"/>
</dbReference>
<evidence type="ECO:0000256" key="9">
    <source>
        <dbReference type="SAM" id="MobiDB-lite"/>
    </source>
</evidence>
<feature type="region of interest" description="Disordered" evidence="9">
    <location>
        <begin position="1"/>
        <end position="50"/>
    </location>
</feature>
<evidence type="ECO:0000256" key="4">
    <source>
        <dbReference type="ARBA" id="ARBA00022795"/>
    </source>
</evidence>
<organism evidence="11 12">
    <name type="scientific">Candidatus Thiodiazotropha endoloripes</name>
    <dbReference type="NCBI Taxonomy" id="1818881"/>
    <lineage>
        <taxon>Bacteria</taxon>
        <taxon>Pseudomonadati</taxon>
        <taxon>Pseudomonadota</taxon>
        <taxon>Gammaproteobacteria</taxon>
        <taxon>Chromatiales</taxon>
        <taxon>Sedimenticolaceae</taxon>
        <taxon>Candidatus Thiodiazotropha</taxon>
    </lineage>
</organism>
<dbReference type="AlphaFoldDB" id="A0A1E2UQ05"/>
<keyword evidence="12" id="KW-1185">Reference proteome</keyword>
<dbReference type="SUPFAM" id="SSF101498">
    <property type="entry name" value="Anti-sigma factor FlgM"/>
    <property type="match status" value="1"/>
</dbReference>